<keyword evidence="1" id="KW-0472">Membrane</keyword>
<organism evidence="2 3">
    <name type="scientific">Aquimarina addita</name>
    <dbReference type="NCBI Taxonomy" id="870485"/>
    <lineage>
        <taxon>Bacteria</taxon>
        <taxon>Pseudomonadati</taxon>
        <taxon>Bacteroidota</taxon>
        <taxon>Flavobacteriia</taxon>
        <taxon>Flavobacteriales</taxon>
        <taxon>Flavobacteriaceae</taxon>
        <taxon>Aquimarina</taxon>
    </lineage>
</organism>
<feature type="transmembrane region" description="Helical" evidence="1">
    <location>
        <begin position="94"/>
        <end position="117"/>
    </location>
</feature>
<evidence type="ECO:0000313" key="2">
    <source>
        <dbReference type="EMBL" id="GAA3512288.1"/>
    </source>
</evidence>
<feature type="transmembrane region" description="Helical" evidence="1">
    <location>
        <begin position="63"/>
        <end position="82"/>
    </location>
</feature>
<gene>
    <name evidence="2" type="ORF">GCM10022393_27540</name>
</gene>
<evidence type="ECO:0000313" key="3">
    <source>
        <dbReference type="Proteomes" id="UP001500459"/>
    </source>
</evidence>
<evidence type="ECO:0000256" key="1">
    <source>
        <dbReference type="SAM" id="Phobius"/>
    </source>
</evidence>
<feature type="transmembrane region" description="Helical" evidence="1">
    <location>
        <begin position="129"/>
        <end position="149"/>
    </location>
</feature>
<keyword evidence="3" id="KW-1185">Reference proteome</keyword>
<dbReference type="Proteomes" id="UP001500459">
    <property type="component" value="Unassembled WGS sequence"/>
</dbReference>
<accession>A0ABP6UQZ3</accession>
<keyword evidence="1" id="KW-1133">Transmembrane helix</keyword>
<dbReference type="GO" id="GO:0016787">
    <property type="term" value="F:hydrolase activity"/>
    <property type="evidence" value="ECO:0007669"/>
    <property type="project" value="UniProtKB-KW"/>
</dbReference>
<sequence>MDSLTQIVLGAAVGEAAIGKKIGNKAMLWGAIAGTIPDLDVIAKLFVDPVTANEVHRGFSHSILFSIIMAPLLGWCVAQLYRNKEADWKDWTKLMFLALFTHPLLDAFTTWGTQLFWPLEYKVSFKNIFVVDPLYTIPFLLCVLTAMFYQRTNPKRKRINTIGILVSSFYLLITLGMKWYTYQVFKISLENQHISYKEIQIKPTPLNSLLWTANVETDRSFLIGHYSVFDADKIITFSEFQKNHQLLEPIKNSALIPRLINLTEGWYTIEQKKDTLLFNDLRFGQMGVGAHTNRFVFSYELFTDTEGRLSARERERERDPEKAIPLLKTIFKRVFGNKL</sequence>
<name>A0ABP6UQZ3_9FLAO</name>
<reference evidence="3" key="1">
    <citation type="journal article" date="2019" name="Int. J. Syst. Evol. Microbiol.">
        <title>The Global Catalogue of Microorganisms (GCM) 10K type strain sequencing project: providing services to taxonomists for standard genome sequencing and annotation.</title>
        <authorList>
            <consortium name="The Broad Institute Genomics Platform"/>
            <consortium name="The Broad Institute Genome Sequencing Center for Infectious Disease"/>
            <person name="Wu L."/>
            <person name="Ma J."/>
        </authorList>
    </citation>
    <scope>NUCLEOTIDE SEQUENCE [LARGE SCALE GENOMIC DNA]</scope>
    <source>
        <strain evidence="3">JCM 17106</strain>
    </source>
</reference>
<dbReference type="PANTHER" id="PTHR40031:SF1">
    <property type="entry name" value="MEMBRANE-BOUND METAL-DEPENDENT HYDROLASE"/>
    <property type="match status" value="1"/>
</dbReference>
<keyword evidence="2" id="KW-0378">Hydrolase</keyword>
<dbReference type="PANTHER" id="PTHR40031">
    <property type="entry name" value="HYPOTHETICAL MEMBRANE SPANNING PROTEIN"/>
    <property type="match status" value="1"/>
</dbReference>
<comment type="caution">
    <text evidence="2">The sequence shown here is derived from an EMBL/GenBank/DDBJ whole genome shotgun (WGS) entry which is preliminary data.</text>
</comment>
<keyword evidence="1" id="KW-0812">Transmembrane</keyword>
<protein>
    <submittedName>
        <fullName evidence="2">Metal-dependent hydrolase</fullName>
    </submittedName>
</protein>
<proteinExistence type="predicted"/>
<dbReference type="EMBL" id="BAABCW010000011">
    <property type="protein sequence ID" value="GAA3512288.1"/>
    <property type="molecule type" value="Genomic_DNA"/>
</dbReference>
<dbReference type="Pfam" id="PF04307">
    <property type="entry name" value="YdjM"/>
    <property type="match status" value="1"/>
</dbReference>
<dbReference type="InterPro" id="IPR053170">
    <property type="entry name" value="Transcription_regulator"/>
</dbReference>
<dbReference type="RefSeq" id="WP_344928366.1">
    <property type="nucleotide sequence ID" value="NZ_BAABCW010000011.1"/>
</dbReference>
<dbReference type="InterPro" id="IPR007404">
    <property type="entry name" value="YdjM-like"/>
</dbReference>
<feature type="transmembrane region" description="Helical" evidence="1">
    <location>
        <begin position="161"/>
        <end position="180"/>
    </location>
</feature>